<dbReference type="VEuPathDB" id="TrichDB:TRFO_26407"/>
<accession>A0A1J4K4M5</accession>
<reference evidence="1" key="1">
    <citation type="submission" date="2016-10" db="EMBL/GenBank/DDBJ databases">
        <authorList>
            <person name="Benchimol M."/>
            <person name="Almeida L.G."/>
            <person name="Vasconcelos A.T."/>
            <person name="Perreira-Neves A."/>
            <person name="Rosa I.A."/>
            <person name="Tasca T."/>
            <person name="Bogo M.R."/>
            <person name="de Souza W."/>
        </authorList>
    </citation>
    <scope>NUCLEOTIDE SEQUENCE [LARGE SCALE GENOMIC DNA]</scope>
    <source>
        <strain evidence="1">K</strain>
    </source>
</reference>
<proteinExistence type="predicted"/>
<evidence type="ECO:0000313" key="2">
    <source>
        <dbReference type="Proteomes" id="UP000179807"/>
    </source>
</evidence>
<dbReference type="EMBL" id="MLAK01000746">
    <property type="protein sequence ID" value="OHT05800.1"/>
    <property type="molecule type" value="Genomic_DNA"/>
</dbReference>
<sequence>MFFSILFFSISLIRCKIILSVSVLDSILSRFLISLLLVLNNSICSVKSDTKPTSSDKLCDSLKLVLKTESVCILFSSFDDRVEN</sequence>
<protein>
    <submittedName>
        <fullName evidence="1">Uncharacterized protein</fullName>
    </submittedName>
</protein>
<name>A0A1J4K4M5_9EUKA</name>
<dbReference type="RefSeq" id="XP_068358936.1">
    <property type="nucleotide sequence ID" value="XM_068504927.1"/>
</dbReference>
<organism evidence="1 2">
    <name type="scientific">Tritrichomonas foetus</name>
    <dbReference type="NCBI Taxonomy" id="1144522"/>
    <lineage>
        <taxon>Eukaryota</taxon>
        <taxon>Metamonada</taxon>
        <taxon>Parabasalia</taxon>
        <taxon>Tritrichomonadida</taxon>
        <taxon>Tritrichomonadidae</taxon>
        <taxon>Tritrichomonas</taxon>
    </lineage>
</organism>
<dbReference type="Proteomes" id="UP000179807">
    <property type="component" value="Unassembled WGS sequence"/>
</dbReference>
<gene>
    <name evidence="1" type="ORF">TRFO_26407</name>
</gene>
<dbReference type="AlphaFoldDB" id="A0A1J4K4M5"/>
<dbReference type="GeneID" id="94839631"/>
<evidence type="ECO:0000313" key="1">
    <source>
        <dbReference type="EMBL" id="OHT05800.1"/>
    </source>
</evidence>
<keyword evidence="2" id="KW-1185">Reference proteome</keyword>
<comment type="caution">
    <text evidence="1">The sequence shown here is derived from an EMBL/GenBank/DDBJ whole genome shotgun (WGS) entry which is preliminary data.</text>
</comment>